<dbReference type="Proteomes" id="UP001216674">
    <property type="component" value="Unassembled WGS sequence"/>
</dbReference>
<reference evidence="1 2" key="1">
    <citation type="submission" date="2023-03" db="EMBL/GenBank/DDBJ databases">
        <title>Draft assemblies of triclosan tolerant bacteria isolated from returned activated sludge.</title>
        <authorList>
            <person name="Van Hamelsveld S."/>
        </authorList>
    </citation>
    <scope>NUCLEOTIDE SEQUENCE [LARGE SCALE GENOMIC DNA]</scope>
    <source>
        <strain evidence="1 2">GW210010_S58</strain>
    </source>
</reference>
<feature type="non-terminal residue" evidence="1">
    <location>
        <position position="1"/>
    </location>
</feature>
<name>A0ABT6B1V2_9BURK</name>
<accession>A0ABT6B1V2</accession>
<organism evidence="1 2">
    <name type="scientific">Cupriavidus basilensis</name>
    <dbReference type="NCBI Taxonomy" id="68895"/>
    <lineage>
        <taxon>Bacteria</taxon>
        <taxon>Pseudomonadati</taxon>
        <taxon>Pseudomonadota</taxon>
        <taxon>Betaproteobacteria</taxon>
        <taxon>Burkholderiales</taxon>
        <taxon>Burkholderiaceae</taxon>
        <taxon>Cupriavidus</taxon>
    </lineage>
</organism>
<gene>
    <name evidence="1" type="ORF">P3W85_38080</name>
</gene>
<sequence length="89" mass="9894">LQLFEMIHEAGRFYAACNPNNRANTVMGWIWCLFFTALAKISGVKVKDQVTLTDFAALQRLPTMLCIHWCTGPRSARDCQVGQGKASSS</sequence>
<keyword evidence="2" id="KW-1185">Reference proteome</keyword>
<evidence type="ECO:0000313" key="2">
    <source>
        <dbReference type="Proteomes" id="UP001216674"/>
    </source>
</evidence>
<comment type="caution">
    <text evidence="1">The sequence shown here is derived from an EMBL/GenBank/DDBJ whole genome shotgun (WGS) entry which is preliminary data.</text>
</comment>
<proteinExistence type="predicted"/>
<evidence type="ECO:0000313" key="1">
    <source>
        <dbReference type="EMBL" id="MDF3838704.1"/>
    </source>
</evidence>
<protein>
    <submittedName>
        <fullName evidence="1">Uncharacterized protein</fullName>
    </submittedName>
</protein>
<dbReference type="EMBL" id="JARJLM010000620">
    <property type="protein sequence ID" value="MDF3838704.1"/>
    <property type="molecule type" value="Genomic_DNA"/>
</dbReference>
<dbReference type="RefSeq" id="WP_276268595.1">
    <property type="nucleotide sequence ID" value="NZ_JARJLM010000620.1"/>
</dbReference>